<dbReference type="Gene3D" id="3.30.530.20">
    <property type="match status" value="1"/>
</dbReference>
<name>A0ABY1NKW2_9BACT</name>
<comment type="caution">
    <text evidence="1">The sequence shown here is derived from an EMBL/GenBank/DDBJ whole genome shotgun (WGS) entry which is preliminary data.</text>
</comment>
<keyword evidence="2" id="KW-1185">Reference proteome</keyword>
<gene>
    <name evidence="1" type="ORF">SAMN06265367_102111</name>
</gene>
<accession>A0ABY1NKW2</accession>
<protein>
    <submittedName>
        <fullName evidence="1">Ligand-binding SRPBCC domain-containing protein</fullName>
    </submittedName>
</protein>
<sequence length="153" mass="18114">MGLQKIELITEINAPIERCFDLARDVDFHKLSTEKTKEITIAGRMHGLCELGDTVTWEANHLRVRQQLSIVITKFEKPYFFEDKMTKGAFKSMRHEHFFERIDKITRMTDYFHYQVPYGILGSFFDKIILRKYMTDFLLKRNSKLKSIAEGNL</sequence>
<dbReference type="EMBL" id="FXUA01000002">
    <property type="protein sequence ID" value="SMP12397.1"/>
    <property type="molecule type" value="Genomic_DNA"/>
</dbReference>
<dbReference type="RefSeq" id="WP_283411922.1">
    <property type="nucleotide sequence ID" value="NZ_FXUA01000002.1"/>
</dbReference>
<dbReference type="CDD" id="cd07820">
    <property type="entry name" value="SRPBCC_3"/>
    <property type="match status" value="1"/>
</dbReference>
<evidence type="ECO:0000313" key="1">
    <source>
        <dbReference type="EMBL" id="SMP12397.1"/>
    </source>
</evidence>
<dbReference type="Proteomes" id="UP001157915">
    <property type="component" value="Unassembled WGS sequence"/>
</dbReference>
<proteinExistence type="predicted"/>
<evidence type="ECO:0000313" key="2">
    <source>
        <dbReference type="Proteomes" id="UP001157915"/>
    </source>
</evidence>
<organism evidence="1 2">
    <name type="scientific">Algoriphagus winogradskyi</name>
    <dbReference type="NCBI Taxonomy" id="237017"/>
    <lineage>
        <taxon>Bacteria</taxon>
        <taxon>Pseudomonadati</taxon>
        <taxon>Bacteroidota</taxon>
        <taxon>Cytophagia</taxon>
        <taxon>Cytophagales</taxon>
        <taxon>Cyclobacteriaceae</taxon>
        <taxon>Algoriphagus</taxon>
    </lineage>
</organism>
<reference evidence="1 2" key="1">
    <citation type="submission" date="2017-05" db="EMBL/GenBank/DDBJ databases">
        <authorList>
            <person name="Varghese N."/>
            <person name="Submissions S."/>
        </authorList>
    </citation>
    <scope>NUCLEOTIDE SEQUENCE [LARGE SCALE GENOMIC DNA]</scope>
    <source>
        <strain evidence="1 2">DSM 15360</strain>
    </source>
</reference>
<dbReference type="SUPFAM" id="SSF55961">
    <property type="entry name" value="Bet v1-like"/>
    <property type="match status" value="1"/>
</dbReference>
<dbReference type="InterPro" id="IPR023393">
    <property type="entry name" value="START-like_dom_sf"/>
</dbReference>